<dbReference type="SUPFAM" id="SSF53067">
    <property type="entry name" value="Actin-like ATPase domain"/>
    <property type="match status" value="2"/>
</dbReference>
<dbReference type="GO" id="GO:0005737">
    <property type="term" value="C:cytoplasm"/>
    <property type="evidence" value="ECO:0007669"/>
    <property type="project" value="UniProtKB-SubCell"/>
</dbReference>
<keyword evidence="4 8" id="KW-0479">Metal-binding</keyword>
<keyword evidence="11" id="KW-1185">Reference proteome</keyword>
<gene>
    <name evidence="8" type="primary">tsaD</name>
    <name evidence="10" type="ORF">QD47_20610</name>
</gene>
<feature type="binding site" evidence="8">
    <location>
        <position position="127"/>
    </location>
    <ligand>
        <name>Fe cation</name>
        <dbReference type="ChEBI" id="CHEBI:24875"/>
    </ligand>
</feature>
<feature type="binding site" evidence="8">
    <location>
        <position position="288"/>
    </location>
    <ligand>
        <name>substrate</name>
    </ligand>
</feature>
<dbReference type="GO" id="GO:0005506">
    <property type="term" value="F:iron ion binding"/>
    <property type="evidence" value="ECO:0007669"/>
    <property type="project" value="UniProtKB-UniRule"/>
</dbReference>
<dbReference type="InterPro" id="IPR000905">
    <property type="entry name" value="Gcp-like_dom"/>
</dbReference>
<dbReference type="Pfam" id="PF00814">
    <property type="entry name" value="TsaD"/>
    <property type="match status" value="1"/>
</dbReference>
<evidence type="ECO:0000256" key="4">
    <source>
        <dbReference type="ARBA" id="ARBA00022723"/>
    </source>
</evidence>
<dbReference type="InterPro" id="IPR043129">
    <property type="entry name" value="ATPase_NBD"/>
</dbReference>
<dbReference type="Gene3D" id="3.30.420.40">
    <property type="match status" value="2"/>
</dbReference>
<dbReference type="NCBIfam" id="TIGR00329">
    <property type="entry name" value="gcp_kae1"/>
    <property type="match status" value="1"/>
</dbReference>
<keyword evidence="5 8" id="KW-0408">Iron</keyword>
<dbReference type="Proteomes" id="UP000032534">
    <property type="component" value="Unassembled WGS sequence"/>
</dbReference>
<evidence type="ECO:0000256" key="2">
    <source>
        <dbReference type="ARBA" id="ARBA00022679"/>
    </source>
</evidence>
<dbReference type="PANTHER" id="PTHR11735">
    <property type="entry name" value="TRNA N6-ADENOSINE THREONYLCARBAMOYLTRANSFERASE"/>
    <property type="match status" value="1"/>
</dbReference>
<comment type="cofactor">
    <cofactor evidence="8">
        <name>Fe(2+)</name>
        <dbReference type="ChEBI" id="CHEBI:29033"/>
    </cofactor>
    <text evidence="8">Binds 1 Fe(2+) ion per subunit.</text>
</comment>
<evidence type="ECO:0000256" key="8">
    <source>
        <dbReference type="HAMAP-Rule" id="MF_01445"/>
    </source>
</evidence>
<comment type="caution">
    <text evidence="10">The sequence shown here is derived from an EMBL/GenBank/DDBJ whole genome shotgun (WGS) entry which is preliminary data.</text>
</comment>
<feature type="domain" description="Gcp-like" evidence="9">
    <location>
        <begin position="39"/>
        <end position="322"/>
    </location>
</feature>
<dbReference type="FunFam" id="3.30.420.40:FF:000040">
    <property type="entry name" value="tRNA N6-adenosine threonylcarbamoyltransferase"/>
    <property type="match status" value="1"/>
</dbReference>
<evidence type="ECO:0000313" key="10">
    <source>
        <dbReference type="EMBL" id="KJD43837.1"/>
    </source>
</evidence>
<accession>A0A0D7X1E7</accession>
<evidence type="ECO:0000256" key="5">
    <source>
        <dbReference type="ARBA" id="ARBA00023004"/>
    </source>
</evidence>
<feature type="binding site" evidence="8">
    <location>
        <begin position="149"/>
        <end position="153"/>
    </location>
    <ligand>
        <name>substrate</name>
    </ligand>
</feature>
<dbReference type="PRINTS" id="PR00789">
    <property type="entry name" value="OSIALOPTASE"/>
</dbReference>
<dbReference type="PROSITE" id="PS01016">
    <property type="entry name" value="GLYCOPROTEASE"/>
    <property type="match status" value="1"/>
</dbReference>
<protein>
    <recommendedName>
        <fullName evidence="8">tRNA N6-adenosine threonylcarbamoyltransferase</fullName>
        <ecNumber evidence="8">2.3.1.234</ecNumber>
    </recommendedName>
    <alternativeName>
        <fullName evidence="8">N6-L-threonylcarbamoyladenine synthase</fullName>
        <shortName evidence="8">t(6)A synthase</shortName>
    </alternativeName>
    <alternativeName>
        <fullName evidence="8">t(6)A37 threonylcarbamoyladenosine biosynthesis protein TsaD</fullName>
    </alternativeName>
    <alternativeName>
        <fullName evidence="8">tRNA threonylcarbamoyladenosine biosynthesis protein TsaD</fullName>
    </alternativeName>
</protein>
<feature type="binding site" evidence="8">
    <location>
        <position position="131"/>
    </location>
    <ligand>
        <name>Fe cation</name>
        <dbReference type="ChEBI" id="CHEBI:24875"/>
    </ligand>
</feature>
<comment type="subcellular location">
    <subcellularLocation>
        <location evidence="8">Cytoplasm</location>
    </subcellularLocation>
</comment>
<feature type="binding site" evidence="8">
    <location>
        <position position="199"/>
    </location>
    <ligand>
        <name>substrate</name>
    </ligand>
</feature>
<dbReference type="InterPro" id="IPR017860">
    <property type="entry name" value="Peptidase_M22_CS"/>
</dbReference>
<sequence>MTQEEKAGTGAASGEPCYILAVETSCDETAVSVVKNGTEVLSNLISSQIETHKAFGGVVPEVASRKHVESITYMLDEAMQASGITPRELSAVAVTQGPGLVGALLVGIVAAKSAAMAFGKPLIGTHHIAGHIYANQLEHKIVYPCIALVVSGGHTELVWMESEGHFHLIGRTRDDAVGEAYDKVARAIGFPYPGGPHVDRVAHESEESITLPRAWLEPDSYDFSFSGLKSAVLNVINQTKMRGETVHAGAIARGFQESVVEVLVEKAIRAMREYGAKQLLLCGGVAANRGLRTALRERCERESIELLVPSMKYCTDNAAMIGAAAFAKWKRGEYTSLDMKADPGLSLEEWSVQS</sequence>
<dbReference type="InterPro" id="IPR017861">
    <property type="entry name" value="KAE1/TsaD"/>
</dbReference>
<dbReference type="HAMAP" id="MF_01445">
    <property type="entry name" value="TsaD"/>
    <property type="match status" value="1"/>
</dbReference>
<comment type="function">
    <text evidence="8">Required for the formation of a threonylcarbamoyl group on adenosine at position 37 (t(6)A37) in tRNAs that read codons beginning with adenine. Is involved in the transfer of the threonylcarbamoyl moiety of threonylcarbamoyl-AMP (TC-AMP) to the N6 group of A37, together with TsaE and TsaB. TsaD likely plays a direct catalytic role in this reaction.</text>
</comment>
<comment type="similarity">
    <text evidence="8">Belongs to the KAE1 / TsaD family.</text>
</comment>
<dbReference type="EC" id="2.3.1.234" evidence="8"/>
<proteinExistence type="inferred from homology"/>
<dbReference type="PATRIC" id="fig|159743.3.peg.4578"/>
<keyword evidence="2 8" id="KW-0808">Transferase</keyword>
<keyword evidence="6 8" id="KW-0012">Acyltransferase</keyword>
<evidence type="ECO:0000259" key="9">
    <source>
        <dbReference type="Pfam" id="PF00814"/>
    </source>
</evidence>
<dbReference type="RefSeq" id="WP_044647885.1">
    <property type="nucleotide sequence ID" value="NZ_JTHP01000048.1"/>
</dbReference>
<dbReference type="AlphaFoldDB" id="A0A0D7X1E7"/>
<comment type="catalytic activity">
    <reaction evidence="7 8">
        <text>L-threonylcarbamoyladenylate + adenosine(37) in tRNA = N(6)-L-threonylcarbamoyladenosine(37) in tRNA + AMP + H(+)</text>
        <dbReference type="Rhea" id="RHEA:37059"/>
        <dbReference type="Rhea" id="RHEA-COMP:10162"/>
        <dbReference type="Rhea" id="RHEA-COMP:10163"/>
        <dbReference type="ChEBI" id="CHEBI:15378"/>
        <dbReference type="ChEBI" id="CHEBI:73682"/>
        <dbReference type="ChEBI" id="CHEBI:74411"/>
        <dbReference type="ChEBI" id="CHEBI:74418"/>
        <dbReference type="ChEBI" id="CHEBI:456215"/>
        <dbReference type="EC" id="2.3.1.234"/>
    </reaction>
</comment>
<evidence type="ECO:0000313" key="11">
    <source>
        <dbReference type="Proteomes" id="UP000032534"/>
    </source>
</evidence>
<dbReference type="GO" id="GO:0061711">
    <property type="term" value="F:tRNA N(6)-L-threonylcarbamoyladenine synthase activity"/>
    <property type="evidence" value="ECO:0007669"/>
    <property type="project" value="UniProtKB-EC"/>
</dbReference>
<keyword evidence="1 8" id="KW-0963">Cytoplasm</keyword>
<dbReference type="EMBL" id="JTHP01000048">
    <property type="protein sequence ID" value="KJD43837.1"/>
    <property type="molecule type" value="Genomic_DNA"/>
</dbReference>
<reference evidence="10 11" key="1">
    <citation type="submission" date="2014-11" db="EMBL/GenBank/DDBJ databases">
        <title>Draft Genome Sequences of Paenibacillus polymyxa NRRL B-30509 and Paenibacillus terrae NRRL B-30644, Strains from a Poultry Environment that Produce Tridecaptin A and Paenicidins.</title>
        <authorList>
            <person name="van Belkum M.J."/>
            <person name="Lohans C.T."/>
            <person name="Vederas J.C."/>
        </authorList>
    </citation>
    <scope>NUCLEOTIDE SEQUENCE [LARGE SCALE GENOMIC DNA]</scope>
    <source>
        <strain evidence="10 11">NRRL B-30644</strain>
    </source>
</reference>
<evidence type="ECO:0000256" key="3">
    <source>
        <dbReference type="ARBA" id="ARBA00022694"/>
    </source>
</evidence>
<keyword evidence="3 8" id="KW-0819">tRNA processing</keyword>
<dbReference type="PANTHER" id="PTHR11735:SF6">
    <property type="entry name" value="TRNA N6-ADENOSINE THREONYLCARBAMOYLTRANSFERASE, MITOCHONDRIAL"/>
    <property type="match status" value="1"/>
</dbReference>
<feature type="binding site" evidence="8">
    <location>
        <position position="182"/>
    </location>
    <ligand>
        <name>substrate</name>
    </ligand>
</feature>
<dbReference type="CDD" id="cd24133">
    <property type="entry name" value="ASKHA_NBD_TsaD_bac"/>
    <property type="match status" value="1"/>
</dbReference>
<dbReference type="GO" id="GO:0002949">
    <property type="term" value="P:tRNA threonylcarbamoyladenosine modification"/>
    <property type="evidence" value="ECO:0007669"/>
    <property type="project" value="UniProtKB-UniRule"/>
</dbReference>
<evidence type="ECO:0000256" key="1">
    <source>
        <dbReference type="ARBA" id="ARBA00022490"/>
    </source>
</evidence>
<name>A0A0D7X1E7_9BACL</name>
<evidence type="ECO:0000256" key="6">
    <source>
        <dbReference type="ARBA" id="ARBA00023315"/>
    </source>
</evidence>
<dbReference type="FunFam" id="3.30.420.40:FF:000012">
    <property type="entry name" value="tRNA N6-adenosine threonylcarbamoyltransferase"/>
    <property type="match status" value="1"/>
</dbReference>
<dbReference type="OrthoDB" id="9806197at2"/>
<evidence type="ECO:0000256" key="7">
    <source>
        <dbReference type="ARBA" id="ARBA00048117"/>
    </source>
</evidence>
<feature type="binding site" evidence="8">
    <location>
        <position position="195"/>
    </location>
    <ligand>
        <name>substrate</name>
    </ligand>
</feature>
<feature type="binding site" evidence="8">
    <location>
        <position position="316"/>
    </location>
    <ligand>
        <name>Fe cation</name>
        <dbReference type="ChEBI" id="CHEBI:24875"/>
    </ligand>
</feature>
<dbReference type="InterPro" id="IPR022450">
    <property type="entry name" value="TsaD"/>
</dbReference>
<organism evidence="10 11">
    <name type="scientific">Paenibacillus terrae</name>
    <dbReference type="NCBI Taxonomy" id="159743"/>
    <lineage>
        <taxon>Bacteria</taxon>
        <taxon>Bacillati</taxon>
        <taxon>Bacillota</taxon>
        <taxon>Bacilli</taxon>
        <taxon>Bacillales</taxon>
        <taxon>Paenibacillaceae</taxon>
        <taxon>Paenibacillus</taxon>
    </lineage>
</organism>
<dbReference type="NCBIfam" id="TIGR03723">
    <property type="entry name" value="T6A_TsaD_YgjD"/>
    <property type="match status" value="1"/>
</dbReference>